<dbReference type="EMBL" id="VSSQ01000127">
    <property type="protein sequence ID" value="MPL79509.1"/>
    <property type="molecule type" value="Genomic_DNA"/>
</dbReference>
<sequence length="217" mass="23777">MSSSEVAELLSREKVTLSHIRRAIHHLPKSTRAVLYEETHPLHSSATGAFFEALSYELLLSASENSSSVVSIAAKLADAVYIPYDKYAPDGLWYSRDGGIRFKVKGRVAAEMDLLIKTSDGVRIFGEVITGSTGTKGFLTEIAAKKSLLFQIYGDPVGFLLVLPYKPRAGLRCVDENDAFVVIPGGDSLYKLVPESEVIMRNLSPAQSAKRVDGRLW</sequence>
<reference evidence="1" key="1">
    <citation type="submission" date="2019-08" db="EMBL/GenBank/DDBJ databases">
        <authorList>
            <person name="Kucharzyk K."/>
            <person name="Murdoch R.W."/>
            <person name="Higgins S."/>
            <person name="Loffler F."/>
        </authorList>
    </citation>
    <scope>NUCLEOTIDE SEQUENCE</scope>
</reference>
<comment type="caution">
    <text evidence="1">The sequence shown here is derived from an EMBL/GenBank/DDBJ whole genome shotgun (WGS) entry which is preliminary data.</text>
</comment>
<dbReference type="AlphaFoldDB" id="A0A644UKY6"/>
<accession>A0A644UKY6</accession>
<organism evidence="1">
    <name type="scientific">bioreactor metagenome</name>
    <dbReference type="NCBI Taxonomy" id="1076179"/>
    <lineage>
        <taxon>unclassified sequences</taxon>
        <taxon>metagenomes</taxon>
        <taxon>ecological metagenomes</taxon>
    </lineage>
</organism>
<gene>
    <name evidence="1" type="ORF">SDC9_25391</name>
</gene>
<name>A0A644UKY6_9ZZZZ</name>
<evidence type="ECO:0000313" key="1">
    <source>
        <dbReference type="EMBL" id="MPL79509.1"/>
    </source>
</evidence>
<proteinExistence type="predicted"/>
<protein>
    <submittedName>
        <fullName evidence="1">Uncharacterized protein</fullName>
    </submittedName>
</protein>